<feature type="active site" evidence="2">
    <location>
        <position position="250"/>
    </location>
</feature>
<dbReference type="EMBL" id="JAHBCL010000009">
    <property type="protein sequence ID" value="MBS7526364.1"/>
    <property type="molecule type" value="Genomic_DNA"/>
</dbReference>
<reference evidence="5 6" key="1">
    <citation type="submission" date="2021-05" db="EMBL/GenBank/DDBJ databases">
        <title>Fusibacter ferrireducens sp. nov., an anaerobic, sulfur- and Fe-reducing bacterium isolated from the mangrove sediment.</title>
        <authorList>
            <person name="Qiu D."/>
        </authorList>
    </citation>
    <scope>NUCLEOTIDE SEQUENCE [LARGE SCALE GENOMIC DNA]</scope>
    <source>
        <strain evidence="5 6">DSM 12116</strain>
    </source>
</reference>
<dbReference type="InterPro" id="IPR016161">
    <property type="entry name" value="Ald_DH/histidinol_DH"/>
</dbReference>
<dbReference type="Pfam" id="PF00171">
    <property type="entry name" value="Aldedh"/>
    <property type="match status" value="1"/>
</dbReference>
<keyword evidence="1 3" id="KW-0560">Oxidoreductase</keyword>
<dbReference type="PANTHER" id="PTHR11699">
    <property type="entry name" value="ALDEHYDE DEHYDROGENASE-RELATED"/>
    <property type="match status" value="1"/>
</dbReference>
<sequence length="490" mass="52919">MKDEISTFDLFIDGQFIKPAAQQYIQVKNPANGEVIATVASGTEADVDAAVAAAKRAKQSWKQLGAAGRSDILFRIGECILENEARLAHIETIDSGKPIVETLEDIRAIADQFKYFAGVIRSESGTYTKQDGEHMTLISREPYGVVGQIIPWNFPFLLAGWKLAPALAAGNCVVIKPAELTPLSLLELADLTKGILPPGVLNIVTGRGSVVGEHLVQHPDVQKIAFTGSTAVGKRISKSAADSVIPLSMELGGKSANIIFPDAPMAKAIEGATMGILYGQGQVCNAGSRLFVHQSIYDETVAALVAHFKKVKVGDPLDEATRMGTLISEAQLEVVSNYVETGIAEGAKLAYGGKRMLEAPFDKGYYFEPTLFTHVTNEMRIAQEEIFGPVLVVIPFDSDEDVIKMANDSEYGLAGACWTRDIYKGLKIAAAIETGLFWINEYHLAPSGTPFGGFKKSGYGRDNDKSALEAYSQIKTIYISLSDTPVGWYQ</sequence>
<dbReference type="Proteomes" id="UP000746471">
    <property type="component" value="Unassembled WGS sequence"/>
</dbReference>
<dbReference type="SUPFAM" id="SSF53720">
    <property type="entry name" value="ALDH-like"/>
    <property type="match status" value="1"/>
</dbReference>
<proteinExistence type="inferred from homology"/>
<accession>A0ABS5PMG2</accession>
<keyword evidence="6" id="KW-1185">Reference proteome</keyword>
<dbReference type="Gene3D" id="3.40.605.10">
    <property type="entry name" value="Aldehyde Dehydrogenase, Chain A, domain 1"/>
    <property type="match status" value="1"/>
</dbReference>
<dbReference type="PROSITE" id="PS00687">
    <property type="entry name" value="ALDEHYDE_DEHYDR_GLU"/>
    <property type="match status" value="1"/>
</dbReference>
<comment type="caution">
    <text evidence="5">The sequence shown here is derived from an EMBL/GenBank/DDBJ whole genome shotgun (WGS) entry which is preliminary data.</text>
</comment>
<evidence type="ECO:0000256" key="1">
    <source>
        <dbReference type="ARBA" id="ARBA00023002"/>
    </source>
</evidence>
<gene>
    <name evidence="5" type="ORF">KHM83_06720</name>
</gene>
<evidence type="ECO:0000313" key="6">
    <source>
        <dbReference type="Proteomes" id="UP000746471"/>
    </source>
</evidence>
<evidence type="ECO:0000313" key="5">
    <source>
        <dbReference type="EMBL" id="MBS7526364.1"/>
    </source>
</evidence>
<dbReference type="Gene3D" id="3.40.309.10">
    <property type="entry name" value="Aldehyde Dehydrogenase, Chain A, domain 2"/>
    <property type="match status" value="1"/>
</dbReference>
<dbReference type="InterPro" id="IPR016163">
    <property type="entry name" value="Ald_DH_C"/>
</dbReference>
<dbReference type="InterPro" id="IPR016162">
    <property type="entry name" value="Ald_DH_N"/>
</dbReference>
<evidence type="ECO:0000256" key="3">
    <source>
        <dbReference type="RuleBase" id="RU003345"/>
    </source>
</evidence>
<evidence type="ECO:0000259" key="4">
    <source>
        <dbReference type="Pfam" id="PF00171"/>
    </source>
</evidence>
<protein>
    <submittedName>
        <fullName evidence="5">Aldehyde dehydrogenase family protein</fullName>
    </submittedName>
</protein>
<organism evidence="5 6">
    <name type="scientific">Fusibacter paucivorans</name>
    <dbReference type="NCBI Taxonomy" id="76009"/>
    <lineage>
        <taxon>Bacteria</taxon>
        <taxon>Bacillati</taxon>
        <taxon>Bacillota</taxon>
        <taxon>Clostridia</taxon>
        <taxon>Eubacteriales</taxon>
        <taxon>Eubacteriales Family XII. Incertae Sedis</taxon>
        <taxon>Fusibacter</taxon>
    </lineage>
</organism>
<evidence type="ECO:0000256" key="2">
    <source>
        <dbReference type="PROSITE-ProRule" id="PRU10007"/>
    </source>
</evidence>
<dbReference type="InterPro" id="IPR015590">
    <property type="entry name" value="Aldehyde_DH_dom"/>
</dbReference>
<feature type="domain" description="Aldehyde dehydrogenase" evidence="4">
    <location>
        <begin position="19"/>
        <end position="477"/>
    </location>
</feature>
<dbReference type="InterPro" id="IPR029510">
    <property type="entry name" value="Ald_DH_CS_GLU"/>
</dbReference>
<name>A0ABS5PMG2_9FIRM</name>
<comment type="similarity">
    <text evidence="3">Belongs to the aldehyde dehydrogenase family.</text>
</comment>
<dbReference type="RefSeq" id="WP_213236208.1">
    <property type="nucleotide sequence ID" value="NZ_JAHBCL010000009.1"/>
</dbReference>